<dbReference type="PRINTS" id="PR00108">
    <property type="entry name" value="THYMDSNTHASE"/>
</dbReference>
<dbReference type="InterPro" id="IPR023451">
    <property type="entry name" value="Thymidate_synth/dCMP_Mease_dom"/>
</dbReference>
<sequence length="317" mass="36730">MNNFDRAYHDLLQRILDEGSYKDDRTGTGTYSVFGHQMRFDLSEGFPLLTTKKVFFKMIATELIWFIRGDTNIKYLLEYNNNIWNEWAFKKWTESEEYNGPDMTDFGRRALKDPEFNEIYQGEMASFKKKVLEDDAFSQKYGSLGDVYGKQWRHWVGADGQVIDQLNDVIEGIKNQPDSRRHIVTAWNPAEIENMALPPCHSFFQFYVNDGILSLQLYQRSADVFLGVPFNIASYALLLHLVAKECGLKAGEFVHTMGDAHIYSNHLEAVKTQLGRDSYQPPQLKIHGEQSIFDLNFEDLEIEHYESHPYIKAPIAV</sequence>
<dbReference type="NCBIfam" id="NF002496">
    <property type="entry name" value="PRK01827.1-2"/>
    <property type="match status" value="1"/>
</dbReference>
<evidence type="ECO:0000256" key="5">
    <source>
        <dbReference type="ARBA" id="ARBA00022727"/>
    </source>
</evidence>
<dbReference type="InterPro" id="IPR020940">
    <property type="entry name" value="Thymidylate_synthase_AS"/>
</dbReference>
<feature type="binding site" description="in other chain" evidence="6">
    <location>
        <begin position="261"/>
        <end position="263"/>
    </location>
    <ligand>
        <name>dUMP</name>
        <dbReference type="ChEBI" id="CHEBI:246422"/>
        <note>ligand shared between dimeric partners</note>
    </ligand>
</feature>
<accession>A0ABW5WVB6</accession>
<dbReference type="PROSITE" id="PS00091">
    <property type="entry name" value="THYMIDYLATE_SYNTHASE"/>
    <property type="match status" value="1"/>
</dbReference>
<comment type="similarity">
    <text evidence="6">Belongs to the thymidylate synthase family. Bacterial-type ThyA subfamily.</text>
</comment>
<feature type="active site" description="Nucleophile" evidence="6">
    <location>
        <position position="200"/>
    </location>
</feature>
<feature type="binding site" description="in other chain" evidence="6">
    <location>
        <position position="25"/>
    </location>
    <ligand>
        <name>dUMP</name>
        <dbReference type="ChEBI" id="CHEBI:246422"/>
        <note>ligand shared between dimeric partners</note>
    </ligand>
</feature>
<keyword evidence="2 6" id="KW-0963">Cytoplasm</keyword>
<feature type="binding site" evidence="6">
    <location>
        <begin position="180"/>
        <end position="181"/>
    </location>
    <ligand>
        <name>dUMP</name>
        <dbReference type="ChEBI" id="CHEBI:246422"/>
        <note>ligand shared between dimeric partners</note>
    </ligand>
</feature>
<feature type="binding site" evidence="6">
    <location>
        <position position="316"/>
    </location>
    <ligand>
        <name>(6R)-5,10-methylene-5,6,7,8-tetrahydrofolate</name>
        <dbReference type="ChEBI" id="CHEBI:15636"/>
    </ligand>
</feature>
<dbReference type="Pfam" id="PF00303">
    <property type="entry name" value="Thymidylat_synt"/>
    <property type="match status" value="1"/>
</dbReference>
<evidence type="ECO:0000256" key="3">
    <source>
        <dbReference type="ARBA" id="ARBA00022603"/>
    </source>
</evidence>
<dbReference type="EMBL" id="JBHUOQ010000001">
    <property type="protein sequence ID" value="MFD2829314.1"/>
    <property type="molecule type" value="Genomic_DNA"/>
</dbReference>
<dbReference type="InterPro" id="IPR045097">
    <property type="entry name" value="Thymidate_synth/dCMP_Mease"/>
</dbReference>
<feature type="domain" description="Thymidylate synthase/dCMP hydroxymethylase" evidence="8">
    <location>
        <begin position="7"/>
        <end position="317"/>
    </location>
</feature>
<comment type="subcellular location">
    <subcellularLocation>
        <location evidence="6">Cytoplasm</location>
    </subcellularLocation>
</comment>
<keyword evidence="3 6" id="KW-0489">Methyltransferase</keyword>
<evidence type="ECO:0000256" key="7">
    <source>
        <dbReference type="PROSITE-ProRule" id="PRU10016"/>
    </source>
</evidence>
<dbReference type="Gene3D" id="3.30.572.10">
    <property type="entry name" value="Thymidylate synthase/dCMP hydroxymethylase domain"/>
    <property type="match status" value="1"/>
</dbReference>
<keyword evidence="4 6" id="KW-0808">Transferase</keyword>
<dbReference type="Proteomes" id="UP001597519">
    <property type="component" value="Unassembled WGS sequence"/>
</dbReference>
<feature type="binding site" description="in other chain" evidence="6">
    <location>
        <position position="231"/>
    </location>
    <ligand>
        <name>dUMP</name>
        <dbReference type="ChEBI" id="CHEBI:246422"/>
        <note>ligand shared between dimeric partners</note>
    </ligand>
</feature>
<comment type="pathway">
    <text evidence="6">Pyrimidine metabolism; dTTP biosynthesis.</text>
</comment>
<dbReference type="PANTHER" id="PTHR11548">
    <property type="entry name" value="THYMIDYLATE SYNTHASE 1"/>
    <property type="match status" value="1"/>
</dbReference>
<feature type="binding site" description="in other chain" evidence="6">
    <location>
        <begin position="220"/>
        <end position="223"/>
    </location>
    <ligand>
        <name>dUMP</name>
        <dbReference type="ChEBI" id="CHEBI:246422"/>
        <note>ligand shared between dimeric partners</note>
    </ligand>
</feature>
<evidence type="ECO:0000259" key="8">
    <source>
        <dbReference type="Pfam" id="PF00303"/>
    </source>
</evidence>
<comment type="subunit">
    <text evidence="6">Homodimer.</text>
</comment>
<gene>
    <name evidence="6" type="primary">thyA</name>
    <name evidence="9" type="ORF">ACFSX4_02470</name>
</gene>
<name>A0ABW5WVB6_9STAP</name>
<keyword evidence="10" id="KW-1185">Reference proteome</keyword>
<organism evidence="9 10">
    <name type="scientific">Corticicoccus populi</name>
    <dbReference type="NCBI Taxonomy" id="1812821"/>
    <lineage>
        <taxon>Bacteria</taxon>
        <taxon>Bacillati</taxon>
        <taxon>Bacillota</taxon>
        <taxon>Bacilli</taxon>
        <taxon>Bacillales</taxon>
        <taxon>Staphylococcaceae</taxon>
        <taxon>Corticicoccus</taxon>
    </lineage>
</organism>
<dbReference type="InterPro" id="IPR000398">
    <property type="entry name" value="Thymidylate_synthase"/>
</dbReference>
<evidence type="ECO:0000256" key="2">
    <source>
        <dbReference type="ARBA" id="ARBA00022490"/>
    </source>
</evidence>
<dbReference type="RefSeq" id="WP_377771207.1">
    <property type="nucleotide sequence ID" value="NZ_JBHUOQ010000001.1"/>
</dbReference>
<evidence type="ECO:0000313" key="9">
    <source>
        <dbReference type="EMBL" id="MFD2829314.1"/>
    </source>
</evidence>
<comment type="caution">
    <text evidence="9">The sequence shown here is derived from an EMBL/GenBank/DDBJ whole genome shotgun (WGS) entry which is preliminary data.</text>
</comment>
<dbReference type="InterPro" id="IPR036926">
    <property type="entry name" value="Thymidate_synth/dCMP_Mease_sf"/>
</dbReference>
<reference evidence="10" key="1">
    <citation type="journal article" date="2019" name="Int. J. Syst. Evol. Microbiol.">
        <title>The Global Catalogue of Microorganisms (GCM) 10K type strain sequencing project: providing services to taxonomists for standard genome sequencing and annotation.</title>
        <authorList>
            <consortium name="The Broad Institute Genomics Platform"/>
            <consortium name="The Broad Institute Genome Sequencing Center for Infectious Disease"/>
            <person name="Wu L."/>
            <person name="Ma J."/>
        </authorList>
    </citation>
    <scope>NUCLEOTIDE SEQUENCE [LARGE SCALE GENOMIC DNA]</scope>
    <source>
        <strain evidence="10">KCTC 33575</strain>
    </source>
</reference>
<feature type="active site" evidence="7">
    <location>
        <position position="200"/>
    </location>
</feature>
<dbReference type="GO" id="GO:0004799">
    <property type="term" value="F:thymidylate synthase activity"/>
    <property type="evidence" value="ECO:0007669"/>
    <property type="project" value="UniProtKB-EC"/>
</dbReference>
<evidence type="ECO:0000256" key="4">
    <source>
        <dbReference type="ARBA" id="ARBA00022679"/>
    </source>
</evidence>
<protein>
    <recommendedName>
        <fullName evidence="1 6">Thymidylate synthase</fullName>
        <shortName evidence="6">TS</shortName>
        <shortName evidence="6">TSase</shortName>
        <ecNumber evidence="1 6">2.1.1.45</ecNumber>
    </recommendedName>
</protein>
<comment type="catalytic activity">
    <reaction evidence="6">
        <text>dUMP + (6R)-5,10-methylene-5,6,7,8-tetrahydrofolate = 7,8-dihydrofolate + dTMP</text>
        <dbReference type="Rhea" id="RHEA:12104"/>
        <dbReference type="ChEBI" id="CHEBI:15636"/>
        <dbReference type="ChEBI" id="CHEBI:57451"/>
        <dbReference type="ChEBI" id="CHEBI:63528"/>
        <dbReference type="ChEBI" id="CHEBI:246422"/>
        <dbReference type="EC" id="2.1.1.45"/>
    </reaction>
</comment>
<dbReference type="CDD" id="cd00351">
    <property type="entry name" value="TS_Pyrimidine_HMase"/>
    <property type="match status" value="1"/>
</dbReference>
<dbReference type="HAMAP" id="MF_00008">
    <property type="entry name" value="Thymidy_synth_bact"/>
    <property type="match status" value="1"/>
</dbReference>
<comment type="function">
    <text evidence="6">Catalyzes the reductive methylation of 2'-deoxyuridine-5'-monophosphate (dUMP) to 2'-deoxythymidine-5'-monophosphate (dTMP) while utilizing 5,10-methylenetetrahydrofolate (mTHF) as the methyl donor and reductant in the reaction, yielding dihydrofolate (DHF) as a by-product. This enzymatic reaction provides an intracellular de novo source of dTMP, an essential precursor for DNA biosynthesis.</text>
</comment>
<dbReference type="NCBIfam" id="TIGR03284">
    <property type="entry name" value="thym_sym"/>
    <property type="match status" value="1"/>
</dbReference>
<evidence type="ECO:0000313" key="10">
    <source>
        <dbReference type="Proteomes" id="UP001597519"/>
    </source>
</evidence>
<comment type="caution">
    <text evidence="6">Lacks conserved residue(s) required for the propagation of feature annotation.</text>
</comment>
<proteinExistence type="inferred from homology"/>
<evidence type="ECO:0000256" key="6">
    <source>
        <dbReference type="HAMAP-Rule" id="MF_00008"/>
    </source>
</evidence>
<dbReference type="GO" id="GO:0032259">
    <property type="term" value="P:methylation"/>
    <property type="evidence" value="ECO:0007669"/>
    <property type="project" value="UniProtKB-KW"/>
</dbReference>
<dbReference type="EC" id="2.1.1.45" evidence="1 6"/>
<dbReference type="SUPFAM" id="SSF55831">
    <property type="entry name" value="Thymidylate synthase/dCMP hydroxymethylase"/>
    <property type="match status" value="1"/>
</dbReference>
<evidence type="ECO:0000256" key="1">
    <source>
        <dbReference type="ARBA" id="ARBA00011947"/>
    </source>
</evidence>
<keyword evidence="5 6" id="KW-0545">Nucleotide biosynthesis</keyword>
<dbReference type="PANTHER" id="PTHR11548:SF9">
    <property type="entry name" value="THYMIDYLATE SYNTHASE"/>
    <property type="match status" value="1"/>
</dbReference>
<feature type="binding site" evidence="6">
    <location>
        <position position="223"/>
    </location>
    <ligand>
        <name>(6R)-5,10-methylene-5,6,7,8-tetrahydrofolate</name>
        <dbReference type="ChEBI" id="CHEBI:15636"/>
    </ligand>
</feature>